<name>A0A9N9F6Y0_9GLOM</name>
<keyword evidence="2" id="KW-1185">Reference proteome</keyword>
<dbReference type="Proteomes" id="UP000789831">
    <property type="component" value="Unassembled WGS sequence"/>
</dbReference>
<dbReference type="AlphaFoldDB" id="A0A9N9F6Y0"/>
<evidence type="ECO:0000313" key="2">
    <source>
        <dbReference type="Proteomes" id="UP000789831"/>
    </source>
</evidence>
<accession>A0A9N9F6Y0</accession>
<reference evidence="1" key="1">
    <citation type="submission" date="2021-06" db="EMBL/GenBank/DDBJ databases">
        <authorList>
            <person name="Kallberg Y."/>
            <person name="Tangrot J."/>
            <person name="Rosling A."/>
        </authorList>
    </citation>
    <scope>NUCLEOTIDE SEQUENCE</scope>
    <source>
        <strain evidence="1">MT106</strain>
    </source>
</reference>
<protein>
    <submittedName>
        <fullName evidence="1">120_t:CDS:1</fullName>
    </submittedName>
</protein>
<evidence type="ECO:0000313" key="1">
    <source>
        <dbReference type="EMBL" id="CAG8513137.1"/>
    </source>
</evidence>
<organism evidence="1 2">
    <name type="scientific">Ambispora gerdemannii</name>
    <dbReference type="NCBI Taxonomy" id="144530"/>
    <lineage>
        <taxon>Eukaryota</taxon>
        <taxon>Fungi</taxon>
        <taxon>Fungi incertae sedis</taxon>
        <taxon>Mucoromycota</taxon>
        <taxon>Glomeromycotina</taxon>
        <taxon>Glomeromycetes</taxon>
        <taxon>Archaeosporales</taxon>
        <taxon>Ambisporaceae</taxon>
        <taxon>Ambispora</taxon>
    </lineage>
</organism>
<proteinExistence type="predicted"/>
<gene>
    <name evidence="1" type="ORF">AGERDE_LOCUS4844</name>
</gene>
<dbReference type="EMBL" id="CAJVPL010000596">
    <property type="protein sequence ID" value="CAG8513137.1"/>
    <property type="molecule type" value="Genomic_DNA"/>
</dbReference>
<comment type="caution">
    <text evidence="1">The sequence shown here is derived from an EMBL/GenBank/DDBJ whole genome shotgun (WGS) entry which is preliminary data.</text>
</comment>
<sequence length="68" mass="8019">MFTTGKDLKRTALLKMSAGINILKQTDWLMHHAYVFDWEISRLLVVWLYLFHASDDLVGIRADRCKYC</sequence>